<evidence type="ECO:0000313" key="3">
    <source>
        <dbReference type="Proteomes" id="UP000236520"/>
    </source>
</evidence>
<accession>A0A2J7Z9U3</accession>
<evidence type="ECO:0000313" key="2">
    <source>
        <dbReference type="EMBL" id="PNG97024.1"/>
    </source>
</evidence>
<protein>
    <submittedName>
        <fullName evidence="2">Uncharacterized protein</fullName>
    </submittedName>
</protein>
<keyword evidence="3" id="KW-1185">Reference proteome</keyword>
<organism evidence="2 3">
    <name type="scientific">Streptomyces malaysiensis</name>
    <dbReference type="NCBI Taxonomy" id="92644"/>
    <lineage>
        <taxon>Bacteria</taxon>
        <taxon>Bacillati</taxon>
        <taxon>Actinomycetota</taxon>
        <taxon>Actinomycetes</taxon>
        <taxon>Kitasatosporales</taxon>
        <taxon>Streptomycetaceae</taxon>
        <taxon>Streptomyces</taxon>
        <taxon>Streptomyces violaceusniger group</taxon>
    </lineage>
</organism>
<dbReference type="EMBL" id="LJIW01000001">
    <property type="protein sequence ID" value="PNG97024.1"/>
    <property type="molecule type" value="Genomic_DNA"/>
</dbReference>
<dbReference type="Proteomes" id="UP000236520">
    <property type="component" value="Unassembled WGS sequence"/>
</dbReference>
<name>A0A2J7Z9U3_STRMQ</name>
<reference evidence="2 3" key="1">
    <citation type="submission" date="2015-09" db="EMBL/GenBank/DDBJ databases">
        <title>Genome sequence, genome mining and natural product profiling of a biocontrol bacterium Streptomyces malaysiensis F913.</title>
        <authorList>
            <person name="Xu Y."/>
            <person name="Wei J."/>
            <person name="Xie J."/>
            <person name="Li T."/>
            <person name="Zhou Z."/>
        </authorList>
    </citation>
    <scope>NUCLEOTIDE SEQUENCE [LARGE SCALE GENOMIC DNA]</scope>
    <source>
        <strain evidence="2 3">F913</strain>
    </source>
</reference>
<comment type="caution">
    <text evidence="2">The sequence shown here is derived from an EMBL/GenBank/DDBJ whole genome shotgun (WGS) entry which is preliminary data.</text>
</comment>
<dbReference type="AlphaFoldDB" id="A0A2J7Z9U3"/>
<sequence length="87" mass="9569">MTGMPRTRPRLDAAPRLPLADTPVPCTQPQHRQVFDALDNEPRGRGSASPARDQAAEICTGCPVADHCPVKVSPRSRTARRTTRKRI</sequence>
<feature type="region of interest" description="Disordered" evidence="1">
    <location>
        <begin position="1"/>
        <end position="29"/>
    </location>
</feature>
<evidence type="ECO:0000256" key="1">
    <source>
        <dbReference type="SAM" id="MobiDB-lite"/>
    </source>
</evidence>
<gene>
    <name evidence="2" type="ORF">SMF913_13049</name>
</gene>
<proteinExistence type="predicted"/>